<comment type="similarity">
    <text evidence="4">Belongs to the membrane-bound acyltransferase family. Sterol o-acyltransferase subfamily.</text>
</comment>
<dbReference type="PANTHER" id="PTHR10408">
    <property type="entry name" value="STEROL O-ACYLTRANSFERASE"/>
    <property type="match status" value="1"/>
</dbReference>
<keyword evidence="8" id="KW-0256">Endoplasmic reticulum</keyword>
<dbReference type="InterPro" id="IPR004299">
    <property type="entry name" value="MBOAT_fam"/>
</dbReference>
<feature type="transmembrane region" description="Helical" evidence="13">
    <location>
        <begin position="679"/>
        <end position="698"/>
    </location>
</feature>
<feature type="transmembrane region" description="Helical" evidence="13">
    <location>
        <begin position="354"/>
        <end position="374"/>
    </location>
</feature>
<dbReference type="InterPro" id="IPR001849">
    <property type="entry name" value="PH_domain"/>
</dbReference>
<feature type="transmembrane region" description="Helical" evidence="13">
    <location>
        <begin position="480"/>
        <end position="498"/>
    </location>
</feature>
<proteinExistence type="inferred from homology"/>
<dbReference type="Pfam" id="PF03062">
    <property type="entry name" value="MBOAT"/>
    <property type="match status" value="1"/>
</dbReference>
<dbReference type="PANTHER" id="PTHR10408:SF7">
    <property type="entry name" value="DIACYLGLYCEROL O-ACYLTRANSFERASE 1"/>
    <property type="match status" value="1"/>
</dbReference>
<evidence type="ECO:0000256" key="4">
    <source>
        <dbReference type="ARBA" id="ARBA00009010"/>
    </source>
</evidence>
<evidence type="ECO:0000313" key="16">
    <source>
        <dbReference type="Proteomes" id="UP001438707"/>
    </source>
</evidence>
<dbReference type="InterPro" id="IPR011993">
    <property type="entry name" value="PH-like_dom_sf"/>
</dbReference>
<dbReference type="Pfam" id="PF00169">
    <property type="entry name" value="PH"/>
    <property type="match status" value="1"/>
</dbReference>
<evidence type="ECO:0000313" key="15">
    <source>
        <dbReference type="EMBL" id="KAK9835478.1"/>
    </source>
</evidence>
<evidence type="ECO:0000259" key="14">
    <source>
        <dbReference type="PROSITE" id="PS50003"/>
    </source>
</evidence>
<name>A0AAW1RP31_9CHLO</name>
<evidence type="ECO:0000256" key="5">
    <source>
        <dbReference type="ARBA" id="ARBA00013244"/>
    </source>
</evidence>
<evidence type="ECO:0000256" key="7">
    <source>
        <dbReference type="ARBA" id="ARBA00022692"/>
    </source>
</evidence>
<keyword evidence="9 13" id="KW-1133">Transmembrane helix</keyword>
<evidence type="ECO:0000256" key="13">
    <source>
        <dbReference type="SAM" id="Phobius"/>
    </source>
</evidence>
<dbReference type="EMBL" id="JALJOS010000008">
    <property type="protein sequence ID" value="KAK9835478.1"/>
    <property type="molecule type" value="Genomic_DNA"/>
</dbReference>
<feature type="transmembrane region" description="Helical" evidence="13">
    <location>
        <begin position="529"/>
        <end position="553"/>
    </location>
</feature>
<evidence type="ECO:0000256" key="1">
    <source>
        <dbReference type="ARBA" id="ARBA00004477"/>
    </source>
</evidence>
<evidence type="ECO:0000256" key="6">
    <source>
        <dbReference type="ARBA" id="ARBA00022679"/>
    </source>
</evidence>
<keyword evidence="7 13" id="KW-0812">Transmembrane</keyword>
<dbReference type="GO" id="GO:0005789">
    <property type="term" value="C:endoplasmic reticulum membrane"/>
    <property type="evidence" value="ECO:0007669"/>
    <property type="project" value="UniProtKB-SubCell"/>
</dbReference>
<evidence type="ECO:0000256" key="9">
    <source>
        <dbReference type="ARBA" id="ARBA00022989"/>
    </source>
</evidence>
<keyword evidence="6" id="KW-0808">Transferase</keyword>
<dbReference type="GO" id="GO:0019432">
    <property type="term" value="P:triglyceride biosynthetic process"/>
    <property type="evidence" value="ECO:0007669"/>
    <property type="project" value="TreeGrafter"/>
</dbReference>
<comment type="caution">
    <text evidence="15">The sequence shown here is derived from an EMBL/GenBank/DDBJ whole genome shotgun (WGS) entry which is preliminary data.</text>
</comment>
<keyword evidence="11" id="KW-0012">Acyltransferase</keyword>
<feature type="transmembrane region" description="Helical" evidence="13">
    <location>
        <begin position="298"/>
        <end position="317"/>
    </location>
</feature>
<keyword evidence="10 13" id="KW-0472">Membrane</keyword>
<reference evidence="15 16" key="1">
    <citation type="journal article" date="2024" name="Nat. Commun.">
        <title>Phylogenomics reveals the evolutionary origins of lichenization in chlorophyte algae.</title>
        <authorList>
            <person name="Puginier C."/>
            <person name="Libourel C."/>
            <person name="Otte J."/>
            <person name="Skaloud P."/>
            <person name="Haon M."/>
            <person name="Grisel S."/>
            <person name="Petersen M."/>
            <person name="Berrin J.G."/>
            <person name="Delaux P.M."/>
            <person name="Dal Grande F."/>
            <person name="Keller J."/>
        </authorList>
    </citation>
    <scope>NUCLEOTIDE SEQUENCE [LARGE SCALE GENOMIC DNA]</scope>
    <source>
        <strain evidence="15 16">SAG 2145</strain>
    </source>
</reference>
<evidence type="ECO:0000256" key="3">
    <source>
        <dbReference type="ARBA" id="ARBA00005189"/>
    </source>
</evidence>
<dbReference type="SUPFAM" id="SSF50729">
    <property type="entry name" value="PH domain-like"/>
    <property type="match status" value="1"/>
</dbReference>
<feature type="region of interest" description="Disordered" evidence="12">
    <location>
        <begin position="133"/>
        <end position="239"/>
    </location>
</feature>
<feature type="transmembrane region" description="Helical" evidence="13">
    <location>
        <begin position="256"/>
        <end position="273"/>
    </location>
</feature>
<feature type="transmembrane region" description="Helical" evidence="13">
    <location>
        <begin position="647"/>
        <end position="667"/>
    </location>
</feature>
<dbReference type="EC" id="2.3.1.20" evidence="5"/>
<evidence type="ECO:0000256" key="11">
    <source>
        <dbReference type="ARBA" id="ARBA00023315"/>
    </source>
</evidence>
<evidence type="ECO:0000256" key="2">
    <source>
        <dbReference type="ARBA" id="ARBA00004771"/>
    </source>
</evidence>
<sequence length="708" mass="80643">MEQQLDDLQQENSRLRDMVQQKLQEDAPDMSGYLLKHRPYAAMSSHWARRWFALNGSLLSYYRKEQDTSHHPRGLIDIQGMVLECEGLKQRRFHTFNIVNPSSGLSLIRASCQEEAVFRGWIQALGRHGCSVRHPSGLDDLRDPPAASDIRWREQGPDPRGPVSSAAFKPTGSGVTETAASSEADYTSESGMSDASSSRHGGPGQQGSRAAAAAGHKPPGKHRPGPMLPSAPVHTECRSSPLSGDRFMHDAKHSGILTLMVVVLVCTNLRLILENFMKYGWLFNPARWIDLITFSGNWQLHSCWAVLGFCTLMAFWIEALSARWLAFQQKSTIGASKKEVPPAHLRKRVQADGWWPESLTSLLVTLNLGAVFLWPSFTVFHADGEAAYCGVIMMITVVHTMKLVSYSHCNQDYRLARRQGKVRPGERGSHEPYFGFSNVRYPENITLRSLAHFLLAPTLCYQAHYPKSSRFRVRWLFRRMLQLLVVIGTMLFIVEQYITPTVKNSIAPISDLNWPRIIERVLKLALPCLYGWLCMFAALFHLWLNVIAELTYFGDREFYKAWWDSTTVGEYWRLWNMPVHKWMLRHVYYPCIRGGANKIVAGLLVFFLSAVGHEVLVGLPLHVGIWSPDLWRSGGIHKFWGFGSVQWPYAFVGIISQVPMMWWTEWLYQKVQSKITGNVIFWVSFCIIGQPIALMLYYHDYFVLSSKS</sequence>
<comment type="pathway">
    <text evidence="2">Glycerolipid metabolism; triacylglycerol biosynthesis.</text>
</comment>
<evidence type="ECO:0000256" key="8">
    <source>
        <dbReference type="ARBA" id="ARBA00022824"/>
    </source>
</evidence>
<dbReference type="PROSITE" id="PS50003">
    <property type="entry name" value="PH_DOMAIN"/>
    <property type="match status" value="1"/>
</dbReference>
<comment type="subcellular location">
    <subcellularLocation>
        <location evidence="1">Endoplasmic reticulum membrane</location>
        <topology evidence="1">Multi-pass membrane protein</topology>
    </subcellularLocation>
</comment>
<feature type="compositionally biased region" description="Polar residues" evidence="12">
    <location>
        <begin position="173"/>
        <end position="199"/>
    </location>
</feature>
<evidence type="ECO:0000256" key="10">
    <source>
        <dbReference type="ARBA" id="ARBA00023136"/>
    </source>
</evidence>
<feature type="compositionally biased region" description="Low complexity" evidence="12">
    <location>
        <begin position="206"/>
        <end position="217"/>
    </location>
</feature>
<accession>A0AAW1RP31</accession>
<keyword evidence="16" id="KW-1185">Reference proteome</keyword>
<dbReference type="GO" id="GO:0004144">
    <property type="term" value="F:diacylglycerol O-acyltransferase activity"/>
    <property type="evidence" value="ECO:0007669"/>
    <property type="project" value="UniProtKB-EC"/>
</dbReference>
<dbReference type="CDD" id="cd00821">
    <property type="entry name" value="PH"/>
    <property type="match status" value="1"/>
</dbReference>
<dbReference type="InterPro" id="IPR014371">
    <property type="entry name" value="Oat_ACAT_DAG_ARE"/>
</dbReference>
<protein>
    <recommendedName>
        <fullName evidence="5">diacylglycerol O-acyltransferase</fullName>
        <ecNumber evidence="5">2.3.1.20</ecNumber>
    </recommendedName>
</protein>
<feature type="transmembrane region" description="Helical" evidence="13">
    <location>
        <begin position="603"/>
        <end position="627"/>
    </location>
</feature>
<dbReference type="Gene3D" id="2.30.29.30">
    <property type="entry name" value="Pleckstrin-homology domain (PH domain)/Phosphotyrosine-binding domain (PTB)"/>
    <property type="match status" value="1"/>
</dbReference>
<feature type="domain" description="PH" evidence="14">
    <location>
        <begin position="27"/>
        <end position="130"/>
    </location>
</feature>
<evidence type="ECO:0000256" key="12">
    <source>
        <dbReference type="SAM" id="MobiDB-lite"/>
    </source>
</evidence>
<comment type="pathway">
    <text evidence="3">Lipid metabolism.</text>
</comment>
<dbReference type="Proteomes" id="UP001438707">
    <property type="component" value="Unassembled WGS sequence"/>
</dbReference>
<gene>
    <name evidence="15" type="ORF">WJX74_001137</name>
</gene>
<feature type="transmembrane region" description="Helical" evidence="13">
    <location>
        <begin position="386"/>
        <end position="404"/>
    </location>
</feature>
<organism evidence="15 16">
    <name type="scientific">Apatococcus lobatus</name>
    <dbReference type="NCBI Taxonomy" id="904363"/>
    <lineage>
        <taxon>Eukaryota</taxon>
        <taxon>Viridiplantae</taxon>
        <taxon>Chlorophyta</taxon>
        <taxon>core chlorophytes</taxon>
        <taxon>Trebouxiophyceae</taxon>
        <taxon>Chlorellales</taxon>
        <taxon>Chlorellaceae</taxon>
        <taxon>Apatococcus</taxon>
    </lineage>
</organism>
<dbReference type="AlphaFoldDB" id="A0AAW1RP31"/>
<dbReference type="SMART" id="SM00233">
    <property type="entry name" value="PH"/>
    <property type="match status" value="1"/>
</dbReference>